<dbReference type="EMBL" id="ML119666">
    <property type="protein sequence ID" value="RPA83228.1"/>
    <property type="molecule type" value="Genomic_DNA"/>
</dbReference>
<organism evidence="1 2">
    <name type="scientific">Ascobolus immersus RN42</name>
    <dbReference type="NCBI Taxonomy" id="1160509"/>
    <lineage>
        <taxon>Eukaryota</taxon>
        <taxon>Fungi</taxon>
        <taxon>Dikarya</taxon>
        <taxon>Ascomycota</taxon>
        <taxon>Pezizomycotina</taxon>
        <taxon>Pezizomycetes</taxon>
        <taxon>Pezizales</taxon>
        <taxon>Ascobolaceae</taxon>
        <taxon>Ascobolus</taxon>
    </lineage>
</organism>
<name>A0A3N4IEV8_ASCIM</name>
<evidence type="ECO:0000313" key="1">
    <source>
        <dbReference type="EMBL" id="RPA83228.1"/>
    </source>
</evidence>
<evidence type="ECO:0000313" key="2">
    <source>
        <dbReference type="Proteomes" id="UP000275078"/>
    </source>
</evidence>
<proteinExistence type="predicted"/>
<dbReference type="Proteomes" id="UP000275078">
    <property type="component" value="Unassembled WGS sequence"/>
</dbReference>
<accession>A0A3N4IEV8</accession>
<keyword evidence="2" id="KW-1185">Reference proteome</keyword>
<protein>
    <submittedName>
        <fullName evidence="1">Uncharacterized protein</fullName>
    </submittedName>
</protein>
<sequence length="234" mass="26533">MVRYANYALATSPNRLVHQAMWQAVQNAGSTQPFVDTTWFQQYWCALDKYDLQPDTILSPSIANHQMIAMEQAAKDSVTASFRKAFNKPLTYLNFPRPFATAVARLRSRTHQLAIETGGWTQTPVELRLCATCGTTEDERHALLHCTDFYQLRERLNHNLQIQPPSASAMLARCANPSGPDGIHYAQFRYQLWKTLRERSQHPSSPTSSSLSDAEDDMGTAPWQRALHMAFWSG</sequence>
<dbReference type="AlphaFoldDB" id="A0A3N4IEV8"/>
<gene>
    <name evidence="1" type="ORF">BJ508DRAFT_304962</name>
</gene>
<reference evidence="1 2" key="1">
    <citation type="journal article" date="2018" name="Nat. Ecol. Evol.">
        <title>Pezizomycetes genomes reveal the molecular basis of ectomycorrhizal truffle lifestyle.</title>
        <authorList>
            <person name="Murat C."/>
            <person name="Payen T."/>
            <person name="Noel B."/>
            <person name="Kuo A."/>
            <person name="Morin E."/>
            <person name="Chen J."/>
            <person name="Kohler A."/>
            <person name="Krizsan K."/>
            <person name="Balestrini R."/>
            <person name="Da Silva C."/>
            <person name="Montanini B."/>
            <person name="Hainaut M."/>
            <person name="Levati E."/>
            <person name="Barry K.W."/>
            <person name="Belfiori B."/>
            <person name="Cichocki N."/>
            <person name="Clum A."/>
            <person name="Dockter R.B."/>
            <person name="Fauchery L."/>
            <person name="Guy J."/>
            <person name="Iotti M."/>
            <person name="Le Tacon F."/>
            <person name="Lindquist E.A."/>
            <person name="Lipzen A."/>
            <person name="Malagnac F."/>
            <person name="Mello A."/>
            <person name="Molinier V."/>
            <person name="Miyauchi S."/>
            <person name="Poulain J."/>
            <person name="Riccioni C."/>
            <person name="Rubini A."/>
            <person name="Sitrit Y."/>
            <person name="Splivallo R."/>
            <person name="Traeger S."/>
            <person name="Wang M."/>
            <person name="Zifcakova L."/>
            <person name="Wipf D."/>
            <person name="Zambonelli A."/>
            <person name="Paolocci F."/>
            <person name="Nowrousian M."/>
            <person name="Ottonello S."/>
            <person name="Baldrian P."/>
            <person name="Spatafora J.W."/>
            <person name="Henrissat B."/>
            <person name="Nagy L.G."/>
            <person name="Aury J.M."/>
            <person name="Wincker P."/>
            <person name="Grigoriev I.V."/>
            <person name="Bonfante P."/>
            <person name="Martin F.M."/>
        </authorList>
    </citation>
    <scope>NUCLEOTIDE SEQUENCE [LARGE SCALE GENOMIC DNA]</scope>
    <source>
        <strain evidence="1 2">RN42</strain>
    </source>
</reference>